<evidence type="ECO:0000313" key="2">
    <source>
        <dbReference type="EMBL" id="VEL41611.1"/>
    </source>
</evidence>
<proteinExistence type="predicted"/>
<sequence>MENAIFQHNLPSPKRLWQALEGCSRTPIWNTCYAGAGPVWVGMGATPEARFLGTDSRTSVFGSGSWSSSRLVPSSKSERPTSPLADNFSGTCTCLYSGSLCPRLSLHPQLAEETLVQRLSAQLSSVCSRTSRLGRSDCEADWSECGLCMPLGVRLRGRWPASNCLHEYDRAAVTSGLVDWGNKTAPCEE</sequence>
<dbReference type="Proteomes" id="UP000784294">
    <property type="component" value="Unassembled WGS sequence"/>
</dbReference>
<evidence type="ECO:0000256" key="1">
    <source>
        <dbReference type="SAM" id="MobiDB-lite"/>
    </source>
</evidence>
<comment type="caution">
    <text evidence="2">The sequence shown here is derived from an EMBL/GenBank/DDBJ whole genome shotgun (WGS) entry which is preliminary data.</text>
</comment>
<dbReference type="AlphaFoldDB" id="A0A3S5BDQ6"/>
<name>A0A3S5BDQ6_9PLAT</name>
<feature type="compositionally biased region" description="Low complexity" evidence="1">
    <location>
        <begin position="58"/>
        <end position="75"/>
    </location>
</feature>
<accession>A0A3S5BDQ6</accession>
<evidence type="ECO:0000313" key="3">
    <source>
        <dbReference type="Proteomes" id="UP000784294"/>
    </source>
</evidence>
<gene>
    <name evidence="2" type="ORF">PXEA_LOCUS35051</name>
</gene>
<reference evidence="2" key="1">
    <citation type="submission" date="2018-11" db="EMBL/GenBank/DDBJ databases">
        <authorList>
            <consortium name="Pathogen Informatics"/>
        </authorList>
    </citation>
    <scope>NUCLEOTIDE SEQUENCE</scope>
</reference>
<feature type="region of interest" description="Disordered" evidence="1">
    <location>
        <begin position="58"/>
        <end position="82"/>
    </location>
</feature>
<dbReference type="EMBL" id="CAAALY010270127">
    <property type="protein sequence ID" value="VEL41611.1"/>
    <property type="molecule type" value="Genomic_DNA"/>
</dbReference>
<protein>
    <submittedName>
        <fullName evidence="2">Uncharacterized protein</fullName>
    </submittedName>
</protein>
<keyword evidence="3" id="KW-1185">Reference proteome</keyword>
<organism evidence="2 3">
    <name type="scientific">Protopolystoma xenopodis</name>
    <dbReference type="NCBI Taxonomy" id="117903"/>
    <lineage>
        <taxon>Eukaryota</taxon>
        <taxon>Metazoa</taxon>
        <taxon>Spiralia</taxon>
        <taxon>Lophotrochozoa</taxon>
        <taxon>Platyhelminthes</taxon>
        <taxon>Monogenea</taxon>
        <taxon>Polyopisthocotylea</taxon>
        <taxon>Polystomatidea</taxon>
        <taxon>Polystomatidae</taxon>
        <taxon>Protopolystoma</taxon>
    </lineage>
</organism>